<dbReference type="InterPro" id="IPR050267">
    <property type="entry name" value="Anti-sigma-factor_SerPK"/>
</dbReference>
<dbReference type="InterPro" id="IPR003594">
    <property type="entry name" value="HATPase_dom"/>
</dbReference>
<organism evidence="10 12">
    <name type="scientific">Fusicatenibacter saccharivorans</name>
    <dbReference type="NCBI Taxonomy" id="1150298"/>
    <lineage>
        <taxon>Bacteria</taxon>
        <taxon>Bacillati</taxon>
        <taxon>Bacillota</taxon>
        <taxon>Clostridia</taxon>
        <taxon>Lachnospirales</taxon>
        <taxon>Lachnospiraceae</taxon>
        <taxon>Fusicatenibacter</taxon>
    </lineage>
</organism>
<dbReference type="AlphaFoldDB" id="A0A174L4M1"/>
<dbReference type="SMART" id="SM00387">
    <property type="entry name" value="HATPase_c"/>
    <property type="match status" value="1"/>
</dbReference>
<dbReference type="STRING" id="1150298.ERS852406_02160"/>
<dbReference type="GO" id="GO:0005524">
    <property type="term" value="F:ATP binding"/>
    <property type="evidence" value="ECO:0007669"/>
    <property type="project" value="UniProtKB-KW"/>
</dbReference>
<sequence>MEVGFGRGVGRKGNGMMRERMKTEEKMRWNTMTLEFESRPCNESFARVSAAAFLAQLNPTVEEVADVKTAISEAVTNAMIHGYRQEKGKIQMKCVLDLEEKVFQVTVKDTGVGIENVEKAMEPMFTTCPELERSGMGFSFMEAFMDELEVRSHPGWGTEVVMKRKIGVHPEM</sequence>
<feature type="domain" description="Histidine kinase/HSP90-like ATPase" evidence="8">
    <location>
        <begin position="62"/>
        <end position="168"/>
    </location>
</feature>
<dbReference type="GO" id="GO:0030435">
    <property type="term" value="P:sporulation resulting in formation of a cellular spore"/>
    <property type="evidence" value="ECO:0007669"/>
    <property type="project" value="UniProtKB-KW"/>
</dbReference>
<dbReference type="Proteomes" id="UP000095706">
    <property type="component" value="Unassembled WGS sequence"/>
</dbReference>
<dbReference type="EMBL" id="CYYV01000010">
    <property type="protein sequence ID" value="CUO52115.1"/>
    <property type="molecule type" value="Genomic_DNA"/>
</dbReference>
<dbReference type="Pfam" id="PF13581">
    <property type="entry name" value="HATPase_c_2"/>
    <property type="match status" value="1"/>
</dbReference>
<dbReference type="HAMAP" id="MF_00637">
    <property type="entry name" value="Anti_sigma_F"/>
    <property type="match status" value="1"/>
</dbReference>
<dbReference type="InterPro" id="IPR036890">
    <property type="entry name" value="HATPase_C_sf"/>
</dbReference>
<comment type="similarity">
    <text evidence="7">Belongs to the anti-sigma-factor family.</text>
</comment>
<keyword evidence="2 7" id="KW-0808">Transferase</keyword>
<evidence type="ECO:0000313" key="11">
    <source>
        <dbReference type="Proteomes" id="UP000095706"/>
    </source>
</evidence>
<evidence type="ECO:0000259" key="8">
    <source>
        <dbReference type="SMART" id="SM00387"/>
    </source>
</evidence>
<dbReference type="PANTHER" id="PTHR35526:SF3">
    <property type="entry name" value="ANTI-SIGMA-F FACTOR RSBW"/>
    <property type="match status" value="1"/>
</dbReference>
<dbReference type="GO" id="GO:0042174">
    <property type="term" value="P:negative regulation of sporulation resulting in formation of a cellular spore"/>
    <property type="evidence" value="ECO:0007669"/>
    <property type="project" value="InterPro"/>
</dbReference>
<proteinExistence type="inferred from homology"/>
<dbReference type="GO" id="GO:0016989">
    <property type="term" value="F:sigma factor antagonist activity"/>
    <property type="evidence" value="ECO:0007669"/>
    <property type="project" value="InterPro"/>
</dbReference>
<dbReference type="GO" id="GO:0030436">
    <property type="term" value="P:asexual sporulation"/>
    <property type="evidence" value="ECO:0007669"/>
    <property type="project" value="UniProtKB-UniRule"/>
</dbReference>
<accession>A0A174L4M1</accession>
<evidence type="ECO:0000313" key="12">
    <source>
        <dbReference type="Proteomes" id="UP000095709"/>
    </source>
</evidence>
<name>A0A174L4M1_9FIRM</name>
<dbReference type="EMBL" id="CZAL01000006">
    <property type="protein sequence ID" value="CUP17407.1"/>
    <property type="molecule type" value="Genomic_DNA"/>
</dbReference>
<comment type="catalytic activity">
    <reaction evidence="7">
        <text>L-seryl-[protein] + ATP = O-phospho-L-seryl-[protein] + ADP + H(+)</text>
        <dbReference type="Rhea" id="RHEA:17989"/>
        <dbReference type="Rhea" id="RHEA-COMP:9863"/>
        <dbReference type="Rhea" id="RHEA-COMP:11604"/>
        <dbReference type="ChEBI" id="CHEBI:15378"/>
        <dbReference type="ChEBI" id="CHEBI:29999"/>
        <dbReference type="ChEBI" id="CHEBI:30616"/>
        <dbReference type="ChEBI" id="CHEBI:83421"/>
        <dbReference type="ChEBI" id="CHEBI:456216"/>
        <dbReference type="EC" id="2.7.11.1"/>
    </reaction>
</comment>
<comment type="catalytic activity">
    <reaction evidence="7">
        <text>L-threonyl-[protein] + ATP = O-phospho-L-threonyl-[protein] + ADP + H(+)</text>
        <dbReference type="Rhea" id="RHEA:46608"/>
        <dbReference type="Rhea" id="RHEA-COMP:11060"/>
        <dbReference type="Rhea" id="RHEA-COMP:11605"/>
        <dbReference type="ChEBI" id="CHEBI:15378"/>
        <dbReference type="ChEBI" id="CHEBI:30013"/>
        <dbReference type="ChEBI" id="CHEBI:30616"/>
        <dbReference type="ChEBI" id="CHEBI:61977"/>
        <dbReference type="ChEBI" id="CHEBI:456216"/>
        <dbReference type="EC" id="2.7.11.1"/>
    </reaction>
</comment>
<gene>
    <name evidence="7 10" type="primary">spoIIAB</name>
    <name evidence="9" type="ORF">ERS852406_02160</name>
    <name evidence="10" type="ORF">ERS852498_01413</name>
</gene>
<evidence type="ECO:0000256" key="3">
    <source>
        <dbReference type="ARBA" id="ARBA00022741"/>
    </source>
</evidence>
<evidence type="ECO:0000256" key="6">
    <source>
        <dbReference type="ARBA" id="ARBA00022969"/>
    </source>
</evidence>
<keyword evidence="5 7" id="KW-0067">ATP-binding</keyword>
<dbReference type="Proteomes" id="UP000095709">
    <property type="component" value="Unassembled WGS sequence"/>
</dbReference>
<keyword evidence="4 7" id="KW-0418">Kinase</keyword>
<dbReference type="Gene3D" id="3.30.565.10">
    <property type="entry name" value="Histidine kinase-like ATPase, C-terminal domain"/>
    <property type="match status" value="1"/>
</dbReference>
<keyword evidence="1 7" id="KW-0723">Serine/threonine-protein kinase</keyword>
<keyword evidence="6 7" id="KW-0749">Sporulation</keyword>
<evidence type="ECO:0000256" key="1">
    <source>
        <dbReference type="ARBA" id="ARBA00022527"/>
    </source>
</evidence>
<evidence type="ECO:0000313" key="9">
    <source>
        <dbReference type="EMBL" id="CUO52115.1"/>
    </source>
</evidence>
<dbReference type="GO" id="GO:0004674">
    <property type="term" value="F:protein serine/threonine kinase activity"/>
    <property type="evidence" value="ECO:0007669"/>
    <property type="project" value="UniProtKB-KW"/>
</dbReference>
<reference evidence="11 12" key="1">
    <citation type="submission" date="2015-09" db="EMBL/GenBank/DDBJ databases">
        <authorList>
            <consortium name="Pathogen Informatics"/>
        </authorList>
    </citation>
    <scope>NUCLEOTIDE SEQUENCE [LARGE SCALE GENOMIC DNA]</scope>
    <source>
        <strain evidence="9 11">2789STDY5608849</strain>
        <strain evidence="10 12">2789STDY5834885</strain>
    </source>
</reference>
<evidence type="ECO:0000256" key="7">
    <source>
        <dbReference type="HAMAP-Rule" id="MF_00637"/>
    </source>
</evidence>
<evidence type="ECO:0000256" key="5">
    <source>
        <dbReference type="ARBA" id="ARBA00022840"/>
    </source>
</evidence>
<keyword evidence="3 7" id="KW-0547">Nucleotide-binding</keyword>
<comment type="function">
    <text evidence="7">Binds to sigma F and blocks its ability to form an RNA polymerase holoenzyme (E-sigma F). Phosphorylates SpoIIAA on a serine residue. This phosphorylation may enable SpoIIAA to act as an anti-anti-sigma factor that counteracts SpoIIAB and thus releases sigma F from inhibition.</text>
</comment>
<protein>
    <recommendedName>
        <fullName evidence="7">Anti-sigma F factor</fullName>
        <ecNumber evidence="7">2.7.11.1</ecNumber>
    </recommendedName>
    <alternativeName>
        <fullName evidence="7">Stage II sporulation protein AB</fullName>
    </alternativeName>
</protein>
<evidence type="ECO:0000256" key="2">
    <source>
        <dbReference type="ARBA" id="ARBA00022679"/>
    </source>
</evidence>
<evidence type="ECO:0000256" key="4">
    <source>
        <dbReference type="ARBA" id="ARBA00022777"/>
    </source>
</evidence>
<dbReference type="InterPro" id="IPR010194">
    <property type="entry name" value="Anti-sigma_F"/>
</dbReference>
<dbReference type="EC" id="2.7.11.1" evidence="7"/>
<dbReference type="NCBIfam" id="TIGR01925">
    <property type="entry name" value="spIIAB"/>
    <property type="match status" value="1"/>
</dbReference>
<evidence type="ECO:0000313" key="10">
    <source>
        <dbReference type="EMBL" id="CUP17407.1"/>
    </source>
</evidence>
<dbReference type="SUPFAM" id="SSF55874">
    <property type="entry name" value="ATPase domain of HSP90 chaperone/DNA topoisomerase II/histidine kinase"/>
    <property type="match status" value="1"/>
</dbReference>
<dbReference type="PANTHER" id="PTHR35526">
    <property type="entry name" value="ANTI-SIGMA-F FACTOR RSBW-RELATED"/>
    <property type="match status" value="1"/>
</dbReference>